<accession>A0A653DBH7</accession>
<name>A0A653DBH7_CALMS</name>
<dbReference type="AlphaFoldDB" id="A0A653DBH7"/>
<dbReference type="InterPro" id="IPR036236">
    <property type="entry name" value="Znf_C2H2_sf"/>
</dbReference>
<feature type="domain" description="C2H2-type" evidence="7">
    <location>
        <begin position="421"/>
        <end position="448"/>
    </location>
</feature>
<feature type="region of interest" description="Disordered" evidence="6">
    <location>
        <begin position="470"/>
        <end position="492"/>
    </location>
</feature>
<evidence type="ECO:0000313" key="8">
    <source>
        <dbReference type="EMBL" id="VEN57534.1"/>
    </source>
</evidence>
<dbReference type="SUPFAM" id="SSF57667">
    <property type="entry name" value="beta-beta-alpha zinc fingers"/>
    <property type="match status" value="3"/>
</dbReference>
<feature type="domain" description="C2H2-type" evidence="7">
    <location>
        <begin position="300"/>
        <end position="327"/>
    </location>
</feature>
<dbReference type="InterPro" id="IPR013087">
    <property type="entry name" value="Znf_C2H2_type"/>
</dbReference>
<dbReference type="InterPro" id="IPR050688">
    <property type="entry name" value="Zinc_finger/UBP_domain"/>
</dbReference>
<sequence>MSQMKEADITVADRDPHEMKMNIEGQDAADCIDNNSCCYCTEEFASAEIRDKHKVQCHMGPQLFVCSTGINRETTCHNSSNQTEKDHIVKDWKNGLEMPEIKVELEEEVDCEEFKVSVEELMMIKQENCDLQDANEEMIVNRTERGHIIGDWKTAFEMQDTKIKLEENVDCEEVKIGIEEVMIKDEYAGLNDSNEEIVMNRNNPDQSSLWRGPKDVDEKPKRLTSNIDCECEKPHYYCDQCEYKSHFKRSLKRHTLLKHENVEETFKKFKCELCPYKSDLRNNFNRHKLSHDVEGIHKKYQCDQCDYKTHFKDTLRNHQLVHDAEGIHKKFECSQCDYKTRSKPHLKRHQLSHDVDKKYKCKLCEYKTNFESDLKRHQSIHDVDGVLKKYKCEHCEYKTHSKALLKNHQVRHDVEGIYKKYKCDQCDYVSSTKPGLKHHTFIHDVEGTCKKYKCDQCDYKTHLHSRLKHHKRRHGAVEQVRTDKEKTVNDKN</sequence>
<keyword evidence="9" id="KW-1185">Reference proteome</keyword>
<protein>
    <recommendedName>
        <fullName evidence="7">C2H2-type domain-containing protein</fullName>
    </recommendedName>
</protein>
<dbReference type="GO" id="GO:0045944">
    <property type="term" value="P:positive regulation of transcription by RNA polymerase II"/>
    <property type="evidence" value="ECO:0007669"/>
    <property type="project" value="TreeGrafter"/>
</dbReference>
<reference evidence="8 9" key="1">
    <citation type="submission" date="2019-01" db="EMBL/GenBank/DDBJ databases">
        <authorList>
            <person name="Sayadi A."/>
        </authorList>
    </citation>
    <scope>NUCLEOTIDE SEQUENCE [LARGE SCALE GENOMIC DNA]</scope>
</reference>
<dbReference type="PROSITE" id="PS00028">
    <property type="entry name" value="ZINC_FINGER_C2H2_1"/>
    <property type="match status" value="1"/>
</dbReference>
<evidence type="ECO:0000256" key="4">
    <source>
        <dbReference type="ARBA" id="ARBA00022833"/>
    </source>
</evidence>
<dbReference type="PROSITE" id="PS50157">
    <property type="entry name" value="ZINC_FINGER_C2H2_2"/>
    <property type="match status" value="5"/>
</dbReference>
<dbReference type="GO" id="GO:0005634">
    <property type="term" value="C:nucleus"/>
    <property type="evidence" value="ECO:0007669"/>
    <property type="project" value="TreeGrafter"/>
</dbReference>
<keyword evidence="2" id="KW-0677">Repeat</keyword>
<dbReference type="Pfam" id="PF00096">
    <property type="entry name" value="zf-C2H2"/>
    <property type="match status" value="1"/>
</dbReference>
<evidence type="ECO:0000259" key="7">
    <source>
        <dbReference type="PROSITE" id="PS50157"/>
    </source>
</evidence>
<feature type="domain" description="C2H2-type" evidence="7">
    <location>
        <begin position="452"/>
        <end position="479"/>
    </location>
</feature>
<evidence type="ECO:0000256" key="1">
    <source>
        <dbReference type="ARBA" id="ARBA00022723"/>
    </source>
</evidence>
<feature type="domain" description="C2H2-type" evidence="7">
    <location>
        <begin position="331"/>
        <end position="358"/>
    </location>
</feature>
<keyword evidence="4" id="KW-0862">Zinc</keyword>
<evidence type="ECO:0000313" key="9">
    <source>
        <dbReference type="Proteomes" id="UP000410492"/>
    </source>
</evidence>
<dbReference type="PANTHER" id="PTHR24403:SF67">
    <property type="entry name" value="FI01116P-RELATED"/>
    <property type="match status" value="1"/>
</dbReference>
<organism evidence="8 9">
    <name type="scientific">Callosobruchus maculatus</name>
    <name type="common">Southern cowpea weevil</name>
    <name type="synonym">Pulse bruchid</name>
    <dbReference type="NCBI Taxonomy" id="64391"/>
    <lineage>
        <taxon>Eukaryota</taxon>
        <taxon>Metazoa</taxon>
        <taxon>Ecdysozoa</taxon>
        <taxon>Arthropoda</taxon>
        <taxon>Hexapoda</taxon>
        <taxon>Insecta</taxon>
        <taxon>Pterygota</taxon>
        <taxon>Neoptera</taxon>
        <taxon>Endopterygota</taxon>
        <taxon>Coleoptera</taxon>
        <taxon>Polyphaga</taxon>
        <taxon>Cucujiformia</taxon>
        <taxon>Chrysomeloidea</taxon>
        <taxon>Chrysomelidae</taxon>
        <taxon>Bruchinae</taxon>
        <taxon>Bruchini</taxon>
        <taxon>Callosobruchus</taxon>
    </lineage>
</organism>
<keyword evidence="1" id="KW-0479">Metal-binding</keyword>
<proteinExistence type="predicted"/>
<feature type="compositionally biased region" description="Basic and acidic residues" evidence="6">
    <location>
        <begin position="480"/>
        <end position="492"/>
    </location>
</feature>
<evidence type="ECO:0000256" key="5">
    <source>
        <dbReference type="PROSITE-ProRule" id="PRU00042"/>
    </source>
</evidence>
<dbReference type="Gene3D" id="3.30.160.60">
    <property type="entry name" value="Classic Zinc Finger"/>
    <property type="match status" value="4"/>
</dbReference>
<gene>
    <name evidence="8" type="ORF">CALMAC_LOCUS16137</name>
</gene>
<evidence type="ECO:0000256" key="3">
    <source>
        <dbReference type="ARBA" id="ARBA00022771"/>
    </source>
</evidence>
<dbReference type="Proteomes" id="UP000410492">
    <property type="component" value="Unassembled WGS sequence"/>
</dbReference>
<dbReference type="SMART" id="SM00355">
    <property type="entry name" value="ZnF_C2H2"/>
    <property type="match status" value="9"/>
</dbReference>
<dbReference type="GO" id="GO:0008270">
    <property type="term" value="F:zinc ion binding"/>
    <property type="evidence" value="ECO:0007669"/>
    <property type="project" value="UniProtKB-KW"/>
</dbReference>
<feature type="domain" description="C2H2-type" evidence="7">
    <location>
        <begin position="359"/>
        <end position="381"/>
    </location>
</feature>
<dbReference type="OrthoDB" id="3561125at2759"/>
<dbReference type="EMBL" id="CAACVG010011179">
    <property type="protein sequence ID" value="VEN57534.1"/>
    <property type="molecule type" value="Genomic_DNA"/>
</dbReference>
<dbReference type="PANTHER" id="PTHR24403">
    <property type="entry name" value="ZINC FINGER PROTEIN"/>
    <property type="match status" value="1"/>
</dbReference>
<evidence type="ECO:0000256" key="6">
    <source>
        <dbReference type="SAM" id="MobiDB-lite"/>
    </source>
</evidence>
<keyword evidence="3 5" id="KW-0863">Zinc-finger</keyword>
<evidence type="ECO:0000256" key="2">
    <source>
        <dbReference type="ARBA" id="ARBA00022737"/>
    </source>
</evidence>